<sequence>MAIDLNSFADGAVAERFDAEFERVLENMADPNTDPKKPRTITLTLSITGDKKREVWDCQVQAKSKLAPTIEVGSKILMGRDHDGQVVGQELASGIKGQYYMDMEGDIANDVGEKVKTEELPTENGVVDFRKTKTN</sequence>
<evidence type="ECO:0000313" key="2">
    <source>
        <dbReference type="Proteomes" id="UP000269847"/>
    </source>
</evidence>
<dbReference type="AlphaFoldDB" id="A0A9W3VGQ4"/>
<protein>
    <submittedName>
        <fullName evidence="1">Replication terminator protein</fullName>
    </submittedName>
</protein>
<accession>A0A9W3VGQ4</accession>
<gene>
    <name evidence="1" type="ORF">D7J84_28680</name>
</gene>
<keyword evidence="1" id="KW-0614">Plasmid</keyword>
<name>A0A9W3VGQ4_BACTU</name>
<geneLocation type="plasmid" evidence="1 2">
    <name>p.3</name>
</geneLocation>
<reference evidence="1 2" key="1">
    <citation type="submission" date="2018-09" db="EMBL/GenBank/DDBJ databases">
        <title>Complete genome of Bacillus thuringiensis strain QZL38.</title>
        <authorList>
            <person name="Song F."/>
        </authorList>
    </citation>
    <scope>NUCLEOTIDE SEQUENCE [LARGE SCALE GENOMIC DNA]</scope>
    <source>
        <strain evidence="1 2">QZL38</strain>
        <plasmid evidence="1 2">p.3</plasmid>
    </source>
</reference>
<dbReference type="Proteomes" id="UP000269847">
    <property type="component" value="Plasmid p.3"/>
</dbReference>
<dbReference type="EMBL" id="CP032610">
    <property type="protein sequence ID" value="AYF84999.1"/>
    <property type="molecule type" value="Genomic_DNA"/>
</dbReference>
<proteinExistence type="predicted"/>
<organism evidence="1 2">
    <name type="scientific">Bacillus thuringiensis</name>
    <dbReference type="NCBI Taxonomy" id="1428"/>
    <lineage>
        <taxon>Bacteria</taxon>
        <taxon>Bacillati</taxon>
        <taxon>Bacillota</taxon>
        <taxon>Bacilli</taxon>
        <taxon>Bacillales</taxon>
        <taxon>Bacillaceae</taxon>
        <taxon>Bacillus</taxon>
        <taxon>Bacillus cereus group</taxon>
    </lineage>
</organism>
<evidence type="ECO:0000313" key="1">
    <source>
        <dbReference type="EMBL" id="AYF84999.1"/>
    </source>
</evidence>
<dbReference type="RefSeq" id="WP_061885321.1">
    <property type="nucleotide sequence ID" value="NZ_CP014286.1"/>
</dbReference>